<accession>A0AAN9F4M6</accession>
<evidence type="ECO:0000313" key="2">
    <source>
        <dbReference type="EMBL" id="KAK7267826.1"/>
    </source>
</evidence>
<comment type="caution">
    <text evidence="2">The sequence shown here is derived from an EMBL/GenBank/DDBJ whole genome shotgun (WGS) entry which is preliminary data.</text>
</comment>
<name>A0AAN9F4M6_CROPI</name>
<feature type="compositionally biased region" description="Basic and acidic residues" evidence="1">
    <location>
        <begin position="1"/>
        <end position="29"/>
    </location>
</feature>
<gene>
    <name evidence="2" type="ORF">RIF29_20505</name>
</gene>
<proteinExistence type="predicted"/>
<organism evidence="2 3">
    <name type="scientific">Crotalaria pallida</name>
    <name type="common">Smooth rattlebox</name>
    <name type="synonym">Crotalaria striata</name>
    <dbReference type="NCBI Taxonomy" id="3830"/>
    <lineage>
        <taxon>Eukaryota</taxon>
        <taxon>Viridiplantae</taxon>
        <taxon>Streptophyta</taxon>
        <taxon>Embryophyta</taxon>
        <taxon>Tracheophyta</taxon>
        <taxon>Spermatophyta</taxon>
        <taxon>Magnoliopsida</taxon>
        <taxon>eudicotyledons</taxon>
        <taxon>Gunneridae</taxon>
        <taxon>Pentapetalae</taxon>
        <taxon>rosids</taxon>
        <taxon>fabids</taxon>
        <taxon>Fabales</taxon>
        <taxon>Fabaceae</taxon>
        <taxon>Papilionoideae</taxon>
        <taxon>50 kb inversion clade</taxon>
        <taxon>genistoids sensu lato</taxon>
        <taxon>core genistoids</taxon>
        <taxon>Crotalarieae</taxon>
        <taxon>Crotalaria</taxon>
    </lineage>
</organism>
<keyword evidence="3" id="KW-1185">Reference proteome</keyword>
<evidence type="ECO:0000313" key="3">
    <source>
        <dbReference type="Proteomes" id="UP001372338"/>
    </source>
</evidence>
<reference evidence="2 3" key="1">
    <citation type="submission" date="2024-01" db="EMBL/GenBank/DDBJ databases">
        <title>The genomes of 5 underutilized Papilionoideae crops provide insights into root nodulation and disease resistanc.</title>
        <authorList>
            <person name="Yuan L."/>
        </authorList>
    </citation>
    <scope>NUCLEOTIDE SEQUENCE [LARGE SCALE GENOMIC DNA]</scope>
    <source>
        <strain evidence="2">ZHUSHIDOU_FW_LH</strain>
        <tissue evidence="2">Leaf</tissue>
    </source>
</reference>
<dbReference type="EMBL" id="JAYWIO010000004">
    <property type="protein sequence ID" value="KAK7267826.1"/>
    <property type="molecule type" value="Genomic_DNA"/>
</dbReference>
<sequence length="74" mass="8227">MVEERGEVSAATCDHDGAEEGFDEDRSGGDDWGSWVMVIRLMKEGWLVVDEGGIKIGKVDNQLSSEIWKMLGIR</sequence>
<feature type="region of interest" description="Disordered" evidence="1">
    <location>
        <begin position="1"/>
        <end position="30"/>
    </location>
</feature>
<dbReference type="Proteomes" id="UP001372338">
    <property type="component" value="Unassembled WGS sequence"/>
</dbReference>
<evidence type="ECO:0000256" key="1">
    <source>
        <dbReference type="SAM" id="MobiDB-lite"/>
    </source>
</evidence>
<dbReference type="AlphaFoldDB" id="A0AAN9F4M6"/>
<protein>
    <submittedName>
        <fullName evidence="2">Uncharacterized protein</fullName>
    </submittedName>
</protein>